<dbReference type="InterPro" id="IPR001333">
    <property type="entry name" value="Peptidase_M32_Taq"/>
</dbReference>
<evidence type="ECO:0000256" key="3">
    <source>
        <dbReference type="ARBA" id="ARBA00022801"/>
    </source>
</evidence>
<evidence type="ECO:0000256" key="4">
    <source>
        <dbReference type="ARBA" id="ARBA00022833"/>
    </source>
</evidence>
<dbReference type="EMBL" id="DPVV01000598">
    <property type="protein sequence ID" value="HCL04322.1"/>
    <property type="molecule type" value="Genomic_DNA"/>
</dbReference>
<dbReference type="AlphaFoldDB" id="A0A3D2XB16"/>
<keyword evidence="4 6" id="KW-0862">Zinc</keyword>
<feature type="domain" description="Oligopeptidase F N-terminal" evidence="8">
    <location>
        <begin position="111"/>
        <end position="170"/>
    </location>
</feature>
<dbReference type="GO" id="GO:0006508">
    <property type="term" value="P:proteolysis"/>
    <property type="evidence" value="ECO:0007669"/>
    <property type="project" value="UniProtKB-KW"/>
</dbReference>
<evidence type="ECO:0000313" key="9">
    <source>
        <dbReference type="EMBL" id="HCL04322.1"/>
    </source>
</evidence>
<dbReference type="InterPro" id="IPR001567">
    <property type="entry name" value="Pept_M3A_M3B_dom"/>
</dbReference>
<evidence type="ECO:0000256" key="1">
    <source>
        <dbReference type="ARBA" id="ARBA00022670"/>
    </source>
</evidence>
<evidence type="ECO:0000256" key="6">
    <source>
        <dbReference type="RuleBase" id="RU003435"/>
    </source>
</evidence>
<name>A0A3D2XB16_9FIRM</name>
<comment type="similarity">
    <text evidence="6">Belongs to the peptidase M3 family.</text>
</comment>
<dbReference type="InterPro" id="IPR011977">
    <property type="entry name" value="Pept_M3B_clade3"/>
</dbReference>
<dbReference type="Proteomes" id="UP000262969">
    <property type="component" value="Unassembled WGS sequence"/>
</dbReference>
<sequence length="568" mass="65010">MNTTWSLDALYTGYDDEKFKEDMKRFDMIIVKMDNLSKELDKLPKKQALNQIFDCLEEAFRLEHLAAYCSLRQSTNTTETEATSYLGQINQKSSNLAKANTIFMKYIAKIDDIDALMKEDERLSEYAYYIRKIKENNKHLLSDETEEIIAKMSISGANAWSDLQSYLTSTVKAMYDGKEVTLSEIRNMAYSTDESTRKGAYEAELECYNKIKDSTAYSLNSIKLQVLTLAKLRGYSSVLDMTLEQSNMKKETLNAMITAMKEFMPKFHEYLRFKGKALGHENGLPWYDLFAPMGASEKKYSIDEAKEYLLTHFRTFAPDLAQMVERAFDESWIDFYPKAGKVGGAFCANLQPMKQSRILTNYDGTISDIVTLAHELGHAYHNHNIHDHRLLNSDYSMPVAETASTFNENVILNAAIKDAKGEERLALIEGQLQDATQIICDIYSRYLFETAVIEKRSDSFMFADELCEMMLEAQKEAYGDGLDTEYLHPYMWVCKGHYYSGQVSFYNFPYAFGGLFARGLYAKYLEEGEAFLPKYRSLLHATTVSDVEDAAKIAGIDLTDPEFFRKAL</sequence>
<dbReference type="Pfam" id="PF08439">
    <property type="entry name" value="Peptidase_M3_N"/>
    <property type="match status" value="1"/>
</dbReference>
<evidence type="ECO:0000256" key="5">
    <source>
        <dbReference type="ARBA" id="ARBA00023049"/>
    </source>
</evidence>
<accession>A0A3D2XB16</accession>
<dbReference type="GO" id="GO:0004181">
    <property type="term" value="F:metallocarboxypeptidase activity"/>
    <property type="evidence" value="ECO:0007669"/>
    <property type="project" value="InterPro"/>
</dbReference>
<dbReference type="InterPro" id="IPR034006">
    <property type="entry name" value="M3B_PepF_2"/>
</dbReference>
<comment type="cofactor">
    <cofactor evidence="6">
        <name>Zn(2+)</name>
        <dbReference type="ChEBI" id="CHEBI:29105"/>
    </cofactor>
    <text evidence="6">Binds 1 zinc ion.</text>
</comment>
<keyword evidence="2 6" id="KW-0479">Metal-binding</keyword>
<proteinExistence type="inferred from homology"/>
<comment type="caution">
    <text evidence="9">The sequence shown here is derived from an EMBL/GenBank/DDBJ whole genome shotgun (WGS) entry which is preliminary data.</text>
</comment>
<organism evidence="9 10">
    <name type="scientific">Lachnoclostridium phytofermentans</name>
    <dbReference type="NCBI Taxonomy" id="66219"/>
    <lineage>
        <taxon>Bacteria</taxon>
        <taxon>Bacillati</taxon>
        <taxon>Bacillota</taxon>
        <taxon>Clostridia</taxon>
        <taxon>Lachnospirales</taxon>
        <taxon>Lachnospiraceae</taxon>
    </lineage>
</organism>
<gene>
    <name evidence="9" type="ORF">DHW61_18250</name>
</gene>
<dbReference type="SUPFAM" id="SSF55486">
    <property type="entry name" value="Metalloproteases ('zincins'), catalytic domain"/>
    <property type="match status" value="1"/>
</dbReference>
<dbReference type="NCBIfam" id="TIGR02290">
    <property type="entry name" value="M3_fam_3"/>
    <property type="match status" value="1"/>
</dbReference>
<evidence type="ECO:0000259" key="7">
    <source>
        <dbReference type="Pfam" id="PF01432"/>
    </source>
</evidence>
<keyword evidence="1 6" id="KW-0645">Protease</keyword>
<dbReference type="GO" id="GO:0046872">
    <property type="term" value="F:metal ion binding"/>
    <property type="evidence" value="ECO:0007669"/>
    <property type="project" value="UniProtKB-UniRule"/>
</dbReference>
<reference evidence="9 10" key="1">
    <citation type="journal article" date="2018" name="Nat. Biotechnol.">
        <title>A standardized bacterial taxonomy based on genome phylogeny substantially revises the tree of life.</title>
        <authorList>
            <person name="Parks D.H."/>
            <person name="Chuvochina M."/>
            <person name="Waite D.W."/>
            <person name="Rinke C."/>
            <person name="Skarshewski A."/>
            <person name="Chaumeil P.A."/>
            <person name="Hugenholtz P."/>
        </authorList>
    </citation>
    <scope>NUCLEOTIDE SEQUENCE [LARGE SCALE GENOMIC DNA]</scope>
    <source>
        <strain evidence="9">UBA11728</strain>
    </source>
</reference>
<evidence type="ECO:0000313" key="10">
    <source>
        <dbReference type="Proteomes" id="UP000262969"/>
    </source>
</evidence>
<keyword evidence="5 6" id="KW-0482">Metalloprotease</keyword>
<dbReference type="Gene3D" id="1.20.140.70">
    <property type="entry name" value="Oligopeptidase f, N-terminal domain"/>
    <property type="match status" value="1"/>
</dbReference>
<dbReference type="Pfam" id="PF01432">
    <property type="entry name" value="Peptidase_M3"/>
    <property type="match status" value="1"/>
</dbReference>
<dbReference type="PANTHER" id="PTHR34217:SF1">
    <property type="entry name" value="CARBOXYPEPTIDASE 1"/>
    <property type="match status" value="1"/>
</dbReference>
<dbReference type="InterPro" id="IPR042088">
    <property type="entry name" value="OligoPept_F_C"/>
</dbReference>
<keyword evidence="3 6" id="KW-0378">Hydrolase</keyword>
<dbReference type="PANTHER" id="PTHR34217">
    <property type="entry name" value="METAL-DEPENDENT CARBOXYPEPTIDASE"/>
    <property type="match status" value="1"/>
</dbReference>
<evidence type="ECO:0000259" key="8">
    <source>
        <dbReference type="Pfam" id="PF08439"/>
    </source>
</evidence>
<dbReference type="GO" id="GO:0004222">
    <property type="term" value="F:metalloendopeptidase activity"/>
    <property type="evidence" value="ECO:0007669"/>
    <property type="project" value="InterPro"/>
</dbReference>
<feature type="domain" description="Peptidase M3A/M3B catalytic" evidence="7">
    <location>
        <begin position="188"/>
        <end position="567"/>
    </location>
</feature>
<dbReference type="InterPro" id="IPR013647">
    <property type="entry name" value="OligopepF_N_dom"/>
</dbReference>
<dbReference type="CDD" id="cd09607">
    <property type="entry name" value="M3B_PepF"/>
    <property type="match status" value="1"/>
</dbReference>
<protein>
    <submittedName>
        <fullName evidence="9">Peptidase M3</fullName>
    </submittedName>
</protein>
<dbReference type="Gene3D" id="1.10.1370.20">
    <property type="entry name" value="Oligoendopeptidase f, C-terminal domain"/>
    <property type="match status" value="1"/>
</dbReference>
<evidence type="ECO:0000256" key="2">
    <source>
        <dbReference type="ARBA" id="ARBA00022723"/>
    </source>
</evidence>
<feature type="non-terminal residue" evidence="9">
    <location>
        <position position="568"/>
    </location>
</feature>